<dbReference type="Pfam" id="PF12796">
    <property type="entry name" value="Ank_2"/>
    <property type="match status" value="1"/>
</dbReference>
<feature type="repeat" description="ANK" evidence="1">
    <location>
        <begin position="41"/>
        <end position="73"/>
    </location>
</feature>
<keyword evidence="1" id="KW-0040">ANK repeat</keyword>
<dbReference type="AlphaFoldDB" id="A0A814A8C4"/>
<evidence type="ECO:0008006" key="4">
    <source>
        <dbReference type="Google" id="ProtNLM"/>
    </source>
</evidence>
<dbReference type="InterPro" id="IPR002110">
    <property type="entry name" value="Ankyrin_rpt"/>
</dbReference>
<dbReference type="InterPro" id="IPR036770">
    <property type="entry name" value="Ankyrin_rpt-contain_sf"/>
</dbReference>
<protein>
    <recommendedName>
        <fullName evidence="4">Ankyrin repeat domain-containing protein 40</fullName>
    </recommendedName>
</protein>
<organism evidence="2 3">
    <name type="scientific">Brachionus calyciflorus</name>
    <dbReference type="NCBI Taxonomy" id="104777"/>
    <lineage>
        <taxon>Eukaryota</taxon>
        <taxon>Metazoa</taxon>
        <taxon>Spiralia</taxon>
        <taxon>Gnathifera</taxon>
        <taxon>Rotifera</taxon>
        <taxon>Eurotatoria</taxon>
        <taxon>Monogononta</taxon>
        <taxon>Pseudotrocha</taxon>
        <taxon>Ploima</taxon>
        <taxon>Brachionidae</taxon>
        <taxon>Brachionus</taxon>
    </lineage>
</organism>
<dbReference type="OrthoDB" id="194358at2759"/>
<dbReference type="PANTHER" id="PTHR24192">
    <property type="entry name" value="ANKYRIN REPEAT DOMAIN 40"/>
    <property type="match status" value="1"/>
</dbReference>
<dbReference type="EMBL" id="CAJNOC010002059">
    <property type="protein sequence ID" value="CAF0909956.1"/>
    <property type="molecule type" value="Genomic_DNA"/>
</dbReference>
<dbReference type="SMART" id="SM00248">
    <property type="entry name" value="ANK"/>
    <property type="match status" value="1"/>
</dbReference>
<gene>
    <name evidence="2" type="ORF">OXX778_LOCUS11849</name>
</gene>
<evidence type="ECO:0000313" key="2">
    <source>
        <dbReference type="EMBL" id="CAF0909956.1"/>
    </source>
</evidence>
<reference evidence="2" key="1">
    <citation type="submission" date="2021-02" db="EMBL/GenBank/DDBJ databases">
        <authorList>
            <person name="Nowell W R."/>
        </authorList>
    </citation>
    <scope>NUCLEOTIDE SEQUENCE</scope>
    <source>
        <strain evidence="2">Ploen Becks lab</strain>
    </source>
</reference>
<keyword evidence="3" id="KW-1185">Reference proteome</keyword>
<dbReference type="Proteomes" id="UP000663879">
    <property type="component" value="Unassembled WGS sequence"/>
</dbReference>
<name>A0A814A8C4_9BILA</name>
<dbReference type="InterPro" id="IPR039195">
    <property type="entry name" value="ANKRD40"/>
</dbReference>
<dbReference type="PANTHER" id="PTHR24192:SF3">
    <property type="entry name" value="ANKYRIN REPEAT DOMAIN 40"/>
    <property type="match status" value="1"/>
</dbReference>
<dbReference type="SUPFAM" id="SSF48403">
    <property type="entry name" value="Ankyrin repeat"/>
    <property type="match status" value="1"/>
</dbReference>
<proteinExistence type="predicted"/>
<sequence length="233" mass="27638">MDGEYQKNEKFRELCYIGDLQLIKSFFNSNQPDLNSKNKVNGWTSLHWACSKNNLELINYLLEVGADKTIRNNDGKTAFEVVKDNRMRTLLGLNSETNTSENSQEKLVPNFVRNPQFHYADKNLFESQSNKETLKKTEKSQEYFQVVQESKKQEIITIRVRSNSDKDFIEFDIDRQNLEFAEFKLLCQRELEVDENYKVYKIRKLPNILIRNTNDIRRLKNEQEIEFVFSPND</sequence>
<evidence type="ECO:0000256" key="1">
    <source>
        <dbReference type="PROSITE-ProRule" id="PRU00023"/>
    </source>
</evidence>
<dbReference type="PROSITE" id="PS50297">
    <property type="entry name" value="ANK_REP_REGION"/>
    <property type="match status" value="1"/>
</dbReference>
<accession>A0A814A8C4</accession>
<evidence type="ECO:0000313" key="3">
    <source>
        <dbReference type="Proteomes" id="UP000663879"/>
    </source>
</evidence>
<dbReference type="PROSITE" id="PS50088">
    <property type="entry name" value="ANK_REPEAT"/>
    <property type="match status" value="1"/>
</dbReference>
<dbReference type="Gene3D" id="1.25.40.20">
    <property type="entry name" value="Ankyrin repeat-containing domain"/>
    <property type="match status" value="1"/>
</dbReference>
<comment type="caution">
    <text evidence="2">The sequence shown here is derived from an EMBL/GenBank/DDBJ whole genome shotgun (WGS) entry which is preliminary data.</text>
</comment>